<proteinExistence type="predicted"/>
<evidence type="ECO:0000313" key="3">
    <source>
        <dbReference type="Proteomes" id="UP000291097"/>
    </source>
</evidence>
<dbReference type="InterPro" id="IPR058987">
    <property type="entry name" value="MPN635_N"/>
</dbReference>
<protein>
    <recommendedName>
        <fullName evidence="1">MPN635 N-terminal domain-containing protein</fullName>
    </recommendedName>
</protein>
<name>A0A482YCZ5_9EURY</name>
<accession>A0A482YCZ5</accession>
<evidence type="ECO:0000313" key="2">
    <source>
        <dbReference type="EMBL" id="RZV10501.1"/>
    </source>
</evidence>
<dbReference type="AlphaFoldDB" id="A0A482YCZ5"/>
<dbReference type="SUPFAM" id="SSF55874">
    <property type="entry name" value="ATPase domain of HSP90 chaperone/DNA topoisomerase II/histidine kinase"/>
    <property type="match status" value="1"/>
</dbReference>
<comment type="caution">
    <text evidence="2">The sequence shown here is derived from an EMBL/GenBank/DDBJ whole genome shotgun (WGS) entry which is preliminary data.</text>
</comment>
<organism evidence="2 3">
    <name type="scientific">Natrinema hispanicum</name>
    <dbReference type="NCBI Taxonomy" id="392421"/>
    <lineage>
        <taxon>Archaea</taxon>
        <taxon>Methanobacteriati</taxon>
        <taxon>Methanobacteriota</taxon>
        <taxon>Stenosarchaea group</taxon>
        <taxon>Halobacteria</taxon>
        <taxon>Halobacteriales</taxon>
        <taxon>Natrialbaceae</taxon>
        <taxon>Natrinema</taxon>
    </lineage>
</organism>
<sequence>MSTSTREFDLNMEEVLEAWGPADAAREIIANALDEAALTDTDDPDIYSDDGMWHIRDYGRGFRYEHLTQAEDEEKLNNPDKVIGKFGVGIKDAIATCHRHGIDITIYSPHNTFTVKEAPKHGFEEIETLHVEIHPPEKDIKGTEVILDGITDEDIEAAKQNFIDYTDAELLEQTRFGDVYEVPENEGASVFVSGLRVASEPNFLFSYDITNTTKKINDALNRERSNVGRTAYSTRVKKILQACESETVASRLVDDLNEFVTGETHDELDWKPVQVHAVKILNAERDVVVATHDEQNRSQNLFDNARSDGYEIVTIPDRIKPDIEDTTDVNGDQIRGTEEYREEFRESFSYEFVDEDDLTDEELEMWELRHDVFSWVALPGEGWEAKVSESLRTTDSSRMVTCEHDDELIIVHRDILTYDTQSFLCSLLDIVAFAHGGELLHREMLADIAGAVSAELIEAAGQADNNPVFPGEQQEPEPDE</sequence>
<dbReference type="Gene3D" id="3.30.565.10">
    <property type="entry name" value="Histidine kinase-like ATPase, C-terminal domain"/>
    <property type="match status" value="1"/>
</dbReference>
<reference evidence="2 3" key="1">
    <citation type="submission" date="2019-02" db="EMBL/GenBank/DDBJ databases">
        <title>Genomic Encyclopedia of Archaeal and Bacterial Type Strains, Phase II (KMG-II): from individual species to whole genera.</title>
        <authorList>
            <person name="Goeker M."/>
        </authorList>
    </citation>
    <scope>NUCLEOTIDE SEQUENCE [LARGE SCALE GENOMIC DNA]</scope>
    <source>
        <strain evidence="2 3">DSM 18328</strain>
    </source>
</reference>
<gene>
    <name evidence="2" type="ORF">BDK88_1669</name>
</gene>
<dbReference type="Pfam" id="PF25856">
    <property type="entry name" value="MPN635_N"/>
    <property type="match status" value="1"/>
</dbReference>
<feature type="domain" description="MPN635 N-terminal" evidence="1">
    <location>
        <begin position="153"/>
        <end position="245"/>
    </location>
</feature>
<dbReference type="Proteomes" id="UP000291097">
    <property type="component" value="Unassembled WGS sequence"/>
</dbReference>
<dbReference type="InterPro" id="IPR036890">
    <property type="entry name" value="HATPase_C_sf"/>
</dbReference>
<dbReference type="RefSeq" id="WP_130500007.1">
    <property type="nucleotide sequence ID" value="NZ_SHMP01000004.1"/>
</dbReference>
<evidence type="ECO:0000259" key="1">
    <source>
        <dbReference type="Pfam" id="PF25856"/>
    </source>
</evidence>
<dbReference type="EMBL" id="SHMP01000004">
    <property type="protein sequence ID" value="RZV10501.1"/>
    <property type="molecule type" value="Genomic_DNA"/>
</dbReference>
<dbReference type="OrthoDB" id="359287at2157"/>